<dbReference type="PANTHER" id="PTHR37544:SF3">
    <property type="entry name" value="SPRAY"/>
    <property type="match status" value="1"/>
</dbReference>
<keyword evidence="3" id="KW-1185">Reference proteome</keyword>
<gene>
    <name evidence="2" type="ORF">Q9L58_009850</name>
</gene>
<protein>
    <submittedName>
        <fullName evidence="2">Uncharacterized protein</fullName>
    </submittedName>
</protein>
<keyword evidence="1" id="KW-1133">Transmembrane helix</keyword>
<feature type="transmembrane region" description="Helical" evidence="1">
    <location>
        <begin position="554"/>
        <end position="577"/>
    </location>
</feature>
<evidence type="ECO:0000256" key="1">
    <source>
        <dbReference type="SAM" id="Phobius"/>
    </source>
</evidence>
<feature type="transmembrane region" description="Helical" evidence="1">
    <location>
        <begin position="433"/>
        <end position="456"/>
    </location>
</feature>
<sequence>MSASGGATAQDSLLLDYPYTFAMWVPWKAMKHRHYVVFLSSCIALLMNFVTTPLIAGIFDSSEILIAIHTTGARAILNRDSGHLPPSSSQFTDVAYNYLWLGGQLPAFTTPEYTVLPVSIPDGTTTRNETWAAETTLFESELACDNAMVGTTWHADVRGASLNITSTASRDLTVQLCDLGFVVRGARNNQGCDGYSSFMTPWTSITHQLSTENGSQQIYMNAWVSGPNPPWEDSSRPHPPTNVTALFCTIKYYSQVVTANFSMPAGTINSVNRTGVRKVFKLLDLAGVVIGERDLFWHEKHSGRIIPFGTRPTEVPSVDAELRRRFGHRPEYLNPYFSALEGSDNSTMESESIVYMDSPQSLSGYALSSRTERSLSEFLDPVTLATSYDRTLKLWFALAIAVDMVDNGPGVTSTTSVDVMRHLWTSGFVVDEIWAWAAQVMLAIVTVMSAVLAVWIRRRECNLDGEPNSLAEVLQLLDSSPEVCHKMKNAEYYSAGQIRTTFEDGGGRYELELVKGHGPRLHAIPVQQETVLLPPVDGQGVLTPWMEKLWPMSAFFGIGCLSIFVTVFALLIAAFVYSNEHEGLPTFAPLNSVKYKIIFTYIPVAVGLTTEPLLIAIATCRYMFAPYAALAAVPNHLLLTSINPPPHFQLFRSLRTWNFPLAGLTATILLSNVLAVALVGLFSATTGKFHDRIPVATYAFPTLLKNFSTPASDMYFLLDESLSNDRTRSKTLTWTTDWYYIVRQLPAAAPPGLEEYNVTTLGIGIDIQCTPVAADKITLTCDLPSKLNTCSTAGDQFSDINHIKIDDPCWPMDGMYTQSGNREWTGPRFDLLLRSADCTDTMFSLWLEQPDDPHPQMNQSQQRLYIYQDHLEAVVLKCNAVDKVVVLDVTVNAQEQVLSTRLNRSLTDGEMAELYPGTRNTSLASSFFEQIVTGRWNDLVDDKANTQWLNYLIGTVEPKTIREFPKDSRIPDATYIASGFEDIYRRLFVINLKVYANDVLGQGEQLQTVVQPAIVVRDRVTVNTSMFYIALSILVIMIIVLVSLYCGPPQLVGHPPSTLAGMYALLYASNAKKDCGQIEGETPKQRAKMLEELRGMYAFGEFAWEGGTHHGVYRKEPMLGTKD</sequence>
<dbReference type="Pfam" id="PF11915">
    <property type="entry name" value="DUF3433"/>
    <property type="match status" value="2"/>
</dbReference>
<dbReference type="Proteomes" id="UP001447188">
    <property type="component" value="Unassembled WGS sequence"/>
</dbReference>
<dbReference type="EMBL" id="JBBBZM010000270">
    <property type="protein sequence ID" value="KAL0631285.1"/>
    <property type="molecule type" value="Genomic_DNA"/>
</dbReference>
<feature type="transmembrane region" description="Helical" evidence="1">
    <location>
        <begin position="597"/>
        <end position="617"/>
    </location>
</feature>
<evidence type="ECO:0000313" key="3">
    <source>
        <dbReference type="Proteomes" id="UP001447188"/>
    </source>
</evidence>
<proteinExistence type="predicted"/>
<feature type="transmembrane region" description="Helical" evidence="1">
    <location>
        <begin position="1026"/>
        <end position="1045"/>
    </location>
</feature>
<dbReference type="PANTHER" id="PTHR37544">
    <property type="entry name" value="SPRAY-RELATED"/>
    <property type="match status" value="1"/>
</dbReference>
<name>A0ABR3G673_9PEZI</name>
<evidence type="ECO:0000313" key="2">
    <source>
        <dbReference type="EMBL" id="KAL0631285.1"/>
    </source>
</evidence>
<feature type="transmembrane region" description="Helical" evidence="1">
    <location>
        <begin position="35"/>
        <end position="59"/>
    </location>
</feature>
<reference evidence="2 3" key="1">
    <citation type="submission" date="2024-02" db="EMBL/GenBank/DDBJ databases">
        <title>Discinaceae phylogenomics.</title>
        <authorList>
            <person name="Dirks A.C."/>
            <person name="James T.Y."/>
        </authorList>
    </citation>
    <scope>NUCLEOTIDE SEQUENCE [LARGE SCALE GENOMIC DNA]</scope>
    <source>
        <strain evidence="2 3">ACD0624</strain>
    </source>
</reference>
<keyword evidence="1" id="KW-0812">Transmembrane</keyword>
<comment type="caution">
    <text evidence="2">The sequence shown here is derived from an EMBL/GenBank/DDBJ whole genome shotgun (WGS) entry which is preliminary data.</text>
</comment>
<accession>A0ABR3G673</accession>
<feature type="transmembrane region" description="Helical" evidence="1">
    <location>
        <begin position="624"/>
        <end position="642"/>
    </location>
</feature>
<dbReference type="InterPro" id="IPR021840">
    <property type="entry name" value="DUF3433"/>
</dbReference>
<feature type="transmembrane region" description="Helical" evidence="1">
    <location>
        <begin position="662"/>
        <end position="682"/>
    </location>
</feature>
<organism evidence="2 3">
    <name type="scientific">Discina gigas</name>
    <dbReference type="NCBI Taxonomy" id="1032678"/>
    <lineage>
        <taxon>Eukaryota</taxon>
        <taxon>Fungi</taxon>
        <taxon>Dikarya</taxon>
        <taxon>Ascomycota</taxon>
        <taxon>Pezizomycotina</taxon>
        <taxon>Pezizomycetes</taxon>
        <taxon>Pezizales</taxon>
        <taxon>Discinaceae</taxon>
        <taxon>Discina</taxon>
    </lineage>
</organism>
<keyword evidence="1" id="KW-0472">Membrane</keyword>